<dbReference type="Proteomes" id="UP000663131">
    <property type="component" value="Chromosome 7"/>
</dbReference>
<dbReference type="KEGG" id="bbrx:BRETT_004644"/>
<dbReference type="GO" id="GO:0006869">
    <property type="term" value="P:lipid transport"/>
    <property type="evidence" value="ECO:0007669"/>
    <property type="project" value="UniProtKB-KW"/>
</dbReference>
<dbReference type="RefSeq" id="XP_041136489.1">
    <property type="nucleotide sequence ID" value="XM_041283137.1"/>
</dbReference>
<comment type="similarity">
    <text evidence="3">Belongs to the ATG2 family.</text>
</comment>
<protein>
    <recommendedName>
        <fullName evidence="4">Autophagy-related protein 2</fullName>
    </recommendedName>
</protein>
<keyword evidence="8" id="KW-0445">Lipid transport</keyword>
<dbReference type="GO" id="GO:0000045">
    <property type="term" value="P:autophagosome assembly"/>
    <property type="evidence" value="ECO:0007669"/>
    <property type="project" value="TreeGrafter"/>
</dbReference>
<evidence type="ECO:0000256" key="3">
    <source>
        <dbReference type="ARBA" id="ARBA00009714"/>
    </source>
</evidence>
<dbReference type="EMBL" id="CP063135">
    <property type="protein sequence ID" value="QOU19996.1"/>
    <property type="molecule type" value="Genomic_DNA"/>
</dbReference>
<dbReference type="GO" id="GO:0034727">
    <property type="term" value="P:piecemeal microautophagy of the nucleus"/>
    <property type="evidence" value="ECO:0007669"/>
    <property type="project" value="TreeGrafter"/>
</dbReference>
<accession>A0A871R3X1</accession>
<keyword evidence="6" id="KW-0256">Endoplasmic reticulum</keyword>
<feature type="compositionally biased region" description="Polar residues" evidence="13">
    <location>
        <begin position="1027"/>
        <end position="1040"/>
    </location>
</feature>
<dbReference type="GO" id="GO:0043495">
    <property type="term" value="F:protein-membrane adaptor activity"/>
    <property type="evidence" value="ECO:0007669"/>
    <property type="project" value="TreeGrafter"/>
</dbReference>
<comment type="catalytic activity">
    <reaction evidence="10">
        <text>a 1,2-diacyl-sn-glycero-3-phospho-L-serine(in) = a 1,2-diacyl-sn-glycero-3-phospho-L-serine(out)</text>
        <dbReference type="Rhea" id="RHEA:38663"/>
        <dbReference type="ChEBI" id="CHEBI:57262"/>
    </reaction>
</comment>
<evidence type="ECO:0000256" key="1">
    <source>
        <dbReference type="ARBA" id="ARBA00004406"/>
    </source>
</evidence>
<evidence type="ECO:0000256" key="12">
    <source>
        <dbReference type="ARBA" id="ARBA00024631"/>
    </source>
</evidence>
<feature type="compositionally biased region" description="Polar residues" evidence="13">
    <location>
        <begin position="234"/>
        <end position="245"/>
    </location>
</feature>
<dbReference type="GO" id="GO:0034045">
    <property type="term" value="C:phagophore assembly site membrane"/>
    <property type="evidence" value="ECO:0007669"/>
    <property type="project" value="UniProtKB-SubCell"/>
</dbReference>
<comment type="catalytic activity">
    <reaction evidence="11">
        <text>a 1,2-diacyl-sn-glycero-3-phosphoethanolamine(in) = a 1,2-diacyl-sn-glycero-3-phosphoethanolamine(out)</text>
        <dbReference type="Rhea" id="RHEA:38895"/>
        <dbReference type="ChEBI" id="CHEBI:64612"/>
    </reaction>
</comment>
<evidence type="ECO:0000313" key="15">
    <source>
        <dbReference type="Proteomes" id="UP000663131"/>
    </source>
</evidence>
<sequence length="1772" mass="198995">MASQWIPQNIQKRLLRYALEQLSLFSEIDLQKLDVSLGTSTNVTLKDVEIDTDKFNLPGVYMRSGRIDKLNMTLAMSDGVNIVCDGIHVSLTPAPSKKHTFKQGEFSLAKSTAELARSAAYEDYVDDDMSDKQFVSTLEASIMKSKALDATDDEYRDYEDEQPPKLSGVMQRAAEYALSKLHIQLKNIVFIILTDSSKIQLSISSIVISSSGDVQNIQIGGVSVNIPSYHPEQTDSCSSTTQNPKSCSNTNETSDSDSDTDEYNDVLMSTSFMSNSKNDIHQSLIQSVLRSHNPASTVYMSAETEFSEAKSRLPLADRAETDQNDKEVPDELMQIAYIDKLSASFSGLQDIRNLNISVGSIRLATSPLPNVINSLLAALIPTKDIIKINRNEKNSGNEERRFANIIQSIKILELEVALRSTLKGNGNFSSLDGPIMRFEEFQLEKKSENYYFGHIKSVGITRNTEETSILHFLKTKDEQHEVEMEIEISDEFQMAFTLPYQGYVKLKEEDLLSLISYYYKCELFINRLRNLSLKKSSSKSPSEITVRTSRISLEYVMSLDTYLNLDLSPIKYDSKTGLAIKQAKFTFQAHAKELPGYLVFNEVNYNLLEKTKRVKGYGANGNKITTFDTNSELHVRSIKSNIFMEDIPLLVEHFDEIRYRMESLRTMSTNPSAGQRSVHRNRSVRIANSLFLDRKLCAETYYKVETVELLIRHVNDEFGDLHFSGTNFCAASFKGRNSELYFENICIKREKQELVQQFVSASAISHTDKKPLLFASIGSSITVYIRSCRLDYYGIWLTILENAGGGEVVEEQAARALIGETKQQKEVQKRALKIEIILTNTLIGLTPIHMPSHSILFIKKSNASIHINNNGMIYGQMSMNTTSIFLIDDKDCVMKKPGQVSDWTATSYLRKLGYVYIGACNSLFLHLKIGSVKSILSLTYKSADLKRYHSLVDVKLDMDLLHLYACADSFSCFIQLCNDLKEPLFFTFDEKYKTTQSEEIDTYSDVDNNFFSYKEKQSLKNRESNGDNDSGLPSESQPQQTDKESSNSEPLSIIEDFYKGEYGSKSLIDSENSQRESLKSSKDVASELSVQSDHFGRIDAKAGKPKIIPMSITLGLRKIELFMYDGYEWKETRNQIAEAIRRVQKTADIAKKIHNEKKKAGKSKVLESDMISDSPKLNNPESGIPSKIVEETLFQSIHLGVHPGESLGSAYDRVNESINPQGWTDDSLLNTSSNASKKPTIDINVEKSSKSYKDLQLKRSRTFKAKIVIDDVDLLFLLVSDNEPRPKSKPSIFCNDNVSSEEDTHICVSELVGRLQICIGDMKILDNVPSSSWNMFLGYMREAGKRELGSTIIKLDMDIVRPIPELAASELRMSVSVLPLRMYVDQDTLEFLVRFTEFHDSRFSWLAKDNDELFLESVRINPIKLKLNYKPKKVDFAGLRSGHTDEFMNFFMLEDSNMVLRQLNVHGVSGFGRLQQLLRSYWMPDIKKNQLGGVLAGVTPIKSLVKIGSGFRNLAVVPVKEYRKDGRVLRSLEKGAASFGRTAGGELLRLGVKLANGTQTILENVELMLGGEGSAGRISSNTESVMGKGKEKSYTALSDDDDLDHYEQYFIHPKAQERARNADGLDSTIGEDELFGEKGHDDHDGEIETIDSKTDSEDDDRGVDSQRKEKHGKTVSLYANPPQDLHAGMKKAYTSFGRNITVAQRAFTGASSRASESTSAGEAALEYAKATPVMLIRPLIGTTEAISKTLLGGLSELDPDERKRSVEKYKQN</sequence>
<dbReference type="Pfam" id="PF13329">
    <property type="entry name" value="ATG2_CAD"/>
    <property type="match status" value="1"/>
</dbReference>
<feature type="region of interest" description="Disordered" evidence="13">
    <location>
        <begin position="230"/>
        <end position="263"/>
    </location>
</feature>
<dbReference type="GeneID" id="64576567"/>
<proteinExistence type="inferred from homology"/>
<evidence type="ECO:0000256" key="7">
    <source>
        <dbReference type="ARBA" id="ARBA00023006"/>
    </source>
</evidence>
<gene>
    <name evidence="14" type="ORF">BRETT_004644</name>
</gene>
<organism evidence="14 15">
    <name type="scientific">Dekkera bruxellensis</name>
    <name type="common">Brettanomyces custersii</name>
    <dbReference type="NCBI Taxonomy" id="5007"/>
    <lineage>
        <taxon>Eukaryota</taxon>
        <taxon>Fungi</taxon>
        <taxon>Dikarya</taxon>
        <taxon>Ascomycota</taxon>
        <taxon>Saccharomycotina</taxon>
        <taxon>Pichiomycetes</taxon>
        <taxon>Pichiales</taxon>
        <taxon>Pichiaceae</taxon>
        <taxon>Brettanomyces</taxon>
    </lineage>
</organism>
<feature type="region of interest" description="Disordered" evidence="13">
    <location>
        <begin position="1020"/>
        <end position="1050"/>
    </location>
</feature>
<keyword evidence="9" id="KW-0472">Membrane</keyword>
<evidence type="ECO:0000256" key="10">
    <source>
        <dbReference type="ARBA" id="ARBA00024479"/>
    </source>
</evidence>
<evidence type="ECO:0000256" key="13">
    <source>
        <dbReference type="SAM" id="MobiDB-lite"/>
    </source>
</evidence>
<dbReference type="PANTHER" id="PTHR13190">
    <property type="entry name" value="AUTOPHAGY-RELATED 2, ISOFORM A"/>
    <property type="match status" value="1"/>
</dbReference>
<dbReference type="GO" id="GO:0061908">
    <property type="term" value="C:phagophore"/>
    <property type="evidence" value="ECO:0007669"/>
    <property type="project" value="TreeGrafter"/>
</dbReference>
<evidence type="ECO:0000256" key="11">
    <source>
        <dbReference type="ARBA" id="ARBA00024615"/>
    </source>
</evidence>
<dbReference type="OrthoDB" id="18982at2759"/>
<keyword evidence="5" id="KW-0813">Transport</keyword>
<comment type="subcellular location">
    <subcellularLocation>
        <location evidence="1">Endoplasmic reticulum membrane</location>
        <topology evidence="1">Peripheral membrane protein</topology>
    </subcellularLocation>
    <subcellularLocation>
        <location evidence="2">Preautophagosomal structure membrane</location>
        <topology evidence="2">Peripheral membrane protein</topology>
    </subcellularLocation>
</comment>
<reference evidence="14" key="2">
    <citation type="journal article" name="BMC Genomics">
        <title>New genome assemblies reveal patterns of domestication and adaptation across Brettanomyces (Dekkera) species.</title>
        <authorList>
            <person name="Roach M.J."/>
            <person name="Borneman A.R."/>
        </authorList>
    </citation>
    <scope>NUCLEOTIDE SEQUENCE</scope>
    <source>
        <strain evidence="14">UCD 2041</strain>
    </source>
</reference>
<dbReference type="GO" id="GO:0061709">
    <property type="term" value="P:reticulophagy"/>
    <property type="evidence" value="ECO:0007669"/>
    <property type="project" value="TreeGrafter"/>
</dbReference>
<evidence type="ECO:0000256" key="5">
    <source>
        <dbReference type="ARBA" id="ARBA00022448"/>
    </source>
</evidence>
<dbReference type="GO" id="GO:0032266">
    <property type="term" value="F:phosphatidylinositol-3-phosphate binding"/>
    <property type="evidence" value="ECO:0007669"/>
    <property type="project" value="TreeGrafter"/>
</dbReference>
<keyword evidence="7" id="KW-0072">Autophagy</keyword>
<feature type="region of interest" description="Disordered" evidence="13">
    <location>
        <begin position="1617"/>
        <end position="1683"/>
    </location>
</feature>
<dbReference type="GO" id="GO:0000422">
    <property type="term" value="P:autophagy of mitochondrion"/>
    <property type="evidence" value="ECO:0007669"/>
    <property type="project" value="TreeGrafter"/>
</dbReference>
<dbReference type="GO" id="GO:0005789">
    <property type="term" value="C:endoplasmic reticulum membrane"/>
    <property type="evidence" value="ECO:0007669"/>
    <property type="project" value="UniProtKB-SubCell"/>
</dbReference>
<evidence type="ECO:0000256" key="8">
    <source>
        <dbReference type="ARBA" id="ARBA00023055"/>
    </source>
</evidence>
<dbReference type="GO" id="GO:0061723">
    <property type="term" value="P:glycophagy"/>
    <property type="evidence" value="ECO:0007669"/>
    <property type="project" value="TreeGrafter"/>
</dbReference>
<evidence type="ECO:0000256" key="6">
    <source>
        <dbReference type="ARBA" id="ARBA00022824"/>
    </source>
</evidence>
<dbReference type="PANTHER" id="PTHR13190:SF1">
    <property type="entry name" value="AUTOPHAGY-RELATED 2, ISOFORM A"/>
    <property type="match status" value="1"/>
</dbReference>
<evidence type="ECO:0000313" key="14">
    <source>
        <dbReference type="EMBL" id="QOU19996.1"/>
    </source>
</evidence>
<feature type="compositionally biased region" description="Acidic residues" evidence="13">
    <location>
        <begin position="254"/>
        <end position="263"/>
    </location>
</feature>
<name>A0A871R3X1_DEKBR</name>
<evidence type="ECO:0000256" key="9">
    <source>
        <dbReference type="ARBA" id="ARBA00023136"/>
    </source>
</evidence>
<evidence type="ECO:0000256" key="4">
    <source>
        <dbReference type="ARBA" id="ARBA00018070"/>
    </source>
</evidence>
<dbReference type="InterPro" id="IPR026849">
    <property type="entry name" value="ATG2"/>
</dbReference>
<comment type="catalytic activity">
    <reaction evidence="12">
        <text>a 1,2-diacyl-sn-glycero-3-phosphocholine(in) = a 1,2-diacyl-sn-glycero-3-phosphocholine(out)</text>
        <dbReference type="Rhea" id="RHEA:38571"/>
        <dbReference type="ChEBI" id="CHEBI:57643"/>
    </reaction>
</comment>
<reference evidence="14" key="1">
    <citation type="submission" date="2020-10" db="EMBL/GenBank/DDBJ databases">
        <authorList>
            <person name="Palmer J.M."/>
        </authorList>
    </citation>
    <scope>NUCLEOTIDE SEQUENCE</scope>
    <source>
        <strain evidence="14">UCD 2041</strain>
    </source>
</reference>
<evidence type="ECO:0000256" key="2">
    <source>
        <dbReference type="ARBA" id="ARBA00004623"/>
    </source>
</evidence>